<dbReference type="InterPro" id="IPR023996">
    <property type="entry name" value="TonB-dep_OMP_SusC/RagA"/>
</dbReference>
<evidence type="ECO:0000259" key="12">
    <source>
        <dbReference type="Pfam" id="PF07715"/>
    </source>
</evidence>
<evidence type="ECO:0000256" key="9">
    <source>
        <dbReference type="RuleBase" id="RU003357"/>
    </source>
</evidence>
<dbReference type="InterPro" id="IPR039426">
    <property type="entry name" value="TonB-dep_rcpt-like"/>
</dbReference>
<keyword evidence="14" id="KW-1185">Reference proteome</keyword>
<evidence type="ECO:0000259" key="11">
    <source>
        <dbReference type="Pfam" id="PF00593"/>
    </source>
</evidence>
<dbReference type="Gene3D" id="2.170.130.10">
    <property type="entry name" value="TonB-dependent receptor, plug domain"/>
    <property type="match status" value="1"/>
</dbReference>
<evidence type="ECO:0000256" key="1">
    <source>
        <dbReference type="ARBA" id="ARBA00004571"/>
    </source>
</evidence>
<evidence type="ECO:0000256" key="6">
    <source>
        <dbReference type="ARBA" id="ARBA00023136"/>
    </source>
</evidence>
<dbReference type="Pfam" id="PF00593">
    <property type="entry name" value="TonB_dep_Rec_b-barrel"/>
    <property type="match status" value="1"/>
</dbReference>
<dbReference type="Pfam" id="PF13715">
    <property type="entry name" value="CarbopepD_reg_2"/>
    <property type="match status" value="1"/>
</dbReference>
<proteinExistence type="inferred from homology"/>
<feature type="domain" description="TonB-dependent receptor plug" evidence="12">
    <location>
        <begin position="116"/>
        <end position="225"/>
    </location>
</feature>
<sequence>MEKKLLNAFLAFLFLSVQVMAQQKTISGKVTSADDGNALPGVSIKIKGTDAGTVSDVNGSYSIKANSGQVLVFSFISFANQEVTVKDATTINVKLGADTKSLNEVVVVGYGTQKRANLTGAVATVDTKILQSRPITDVARGLQGAVPGLTITTATGDLGTDPKIRLRGLTGSINTGAAGASPLILVDNVEIPSLQLINPDDIESISVLKDAASSSIYGTRAAFGVILVTTKTGKRNGTNRITYSNNFGWASPTSQIKIASAADNSQASLLALQRFNPNTNSFSIIGYSVDAASIQKMRDWETQYGNQNLSPEMVQGRDFDIIGGKLYFYRSWDAGKMYLKDWTPQQSHNVGISGGSDKINYNVGLGYLNQDGVLKVNPDKFDRYNLSLGVGASPTKWLDTRAKVLFSNTLTSTPFVFSASQYGPYYYLYRWPANYPYGTFNGLPFRSAVTEVQQAKMDQDKNNLSRISVGGTIKIIPGLTVDADYTYTGTNEHLHQTGGNTMAYDFWSFNGTALNYTGYQSASYNKARYYSYWATVNTGKLFATYNKNIGDHSLKFILGSDIELNQYTSESAERRNLLDPNFGEVNLATGDQFATSSDGHYSTLGYFGRINYAYKDKYLLELNGRRDGSSRFPSDNLYGFFPSASAGYVLTKESYMDWSKGFLSFLKIRASYGSIGNQAITKNSALGDSKFLIQYPTTNSNWLLPTGNAVTIGSIGALSPILTWETIKTADVGLDARFLNDELGLTVDVFNRKTSNMISNGATLPSSFGTGAPERNYGELTGKGWELAIDYNHTFGGGFHFSATASISDAQETISKFANTTRGLPAPIAALNTTYYQGMKLGEIWGYVTDRLFTASDFAGKDAAGHYVYAQGVPSQTQMESGSFYFGPGDVKYKDLNGDGVVYQGSNTVDDHGDKKIIGNSTPRYQYGLRLGADWKGFDLNVYFQGVGKRDLWASGSVFIPGFRGAEAWYSNQMDYWTEANPNAFYPRPTDYGAVADKWDFQPQTRYLLNMAYLRLKNLNVGYSFPKSVTRRLGIERLRVFFSGENILTFDHLGNFPIDPETDFSQTQIDNDRAGFGRVYPYRKTYSAGLQVTF</sequence>
<dbReference type="NCBIfam" id="TIGR04056">
    <property type="entry name" value="OMP_RagA_SusC"/>
    <property type="match status" value="1"/>
</dbReference>
<keyword evidence="7 8" id="KW-0998">Cell outer membrane</keyword>
<evidence type="ECO:0000313" key="14">
    <source>
        <dbReference type="Proteomes" id="UP001324380"/>
    </source>
</evidence>
<evidence type="ECO:0000256" key="10">
    <source>
        <dbReference type="SAM" id="SignalP"/>
    </source>
</evidence>
<dbReference type="InterPro" id="IPR023997">
    <property type="entry name" value="TonB-dep_OMP_SusC/RagA_CS"/>
</dbReference>
<feature type="signal peptide" evidence="10">
    <location>
        <begin position="1"/>
        <end position="21"/>
    </location>
</feature>
<evidence type="ECO:0000256" key="4">
    <source>
        <dbReference type="ARBA" id="ARBA00022692"/>
    </source>
</evidence>
<keyword evidence="3 8" id="KW-1134">Transmembrane beta strand</keyword>
<dbReference type="Gene3D" id="2.60.40.1120">
    <property type="entry name" value="Carboxypeptidase-like, regulatory domain"/>
    <property type="match status" value="1"/>
</dbReference>
<dbReference type="NCBIfam" id="TIGR04057">
    <property type="entry name" value="SusC_RagA_signa"/>
    <property type="match status" value="1"/>
</dbReference>
<organism evidence="13 14">
    <name type="scientific">Mucilaginibacter sabulilitoris</name>
    <dbReference type="NCBI Taxonomy" id="1173583"/>
    <lineage>
        <taxon>Bacteria</taxon>
        <taxon>Pseudomonadati</taxon>
        <taxon>Bacteroidota</taxon>
        <taxon>Sphingobacteriia</taxon>
        <taxon>Sphingobacteriales</taxon>
        <taxon>Sphingobacteriaceae</taxon>
        <taxon>Mucilaginibacter</taxon>
    </lineage>
</organism>
<dbReference type="PROSITE" id="PS52016">
    <property type="entry name" value="TONB_DEPENDENT_REC_3"/>
    <property type="match status" value="1"/>
</dbReference>
<dbReference type="Pfam" id="PF07715">
    <property type="entry name" value="Plug"/>
    <property type="match status" value="1"/>
</dbReference>
<name>A0ABZ0THR3_9SPHI</name>
<evidence type="ECO:0000256" key="8">
    <source>
        <dbReference type="PROSITE-ProRule" id="PRU01360"/>
    </source>
</evidence>
<evidence type="ECO:0000256" key="3">
    <source>
        <dbReference type="ARBA" id="ARBA00022452"/>
    </source>
</evidence>
<keyword evidence="13" id="KW-0675">Receptor</keyword>
<evidence type="ECO:0000313" key="13">
    <source>
        <dbReference type="EMBL" id="WPU92702.1"/>
    </source>
</evidence>
<dbReference type="SUPFAM" id="SSF56935">
    <property type="entry name" value="Porins"/>
    <property type="match status" value="1"/>
</dbReference>
<accession>A0ABZ0THR3</accession>
<protein>
    <submittedName>
        <fullName evidence="13">TonB-dependent receptor</fullName>
    </submittedName>
</protein>
<dbReference type="InterPro" id="IPR000531">
    <property type="entry name" value="Beta-barrel_TonB"/>
</dbReference>
<dbReference type="Gene3D" id="2.40.170.20">
    <property type="entry name" value="TonB-dependent receptor, beta-barrel domain"/>
    <property type="match status" value="1"/>
</dbReference>
<dbReference type="EMBL" id="CP139558">
    <property type="protein sequence ID" value="WPU92702.1"/>
    <property type="molecule type" value="Genomic_DNA"/>
</dbReference>
<reference evidence="13 14" key="1">
    <citation type="submission" date="2023-11" db="EMBL/GenBank/DDBJ databases">
        <title>Analysis of the Genomes of Mucilaginibacter gossypii cycad 4 and M. sabulilitoris SNA2: microbes with the potential for plant growth promotion.</title>
        <authorList>
            <person name="Hirsch A.M."/>
            <person name="Humm E."/>
            <person name="Rubbi M."/>
            <person name="Del Vecchio G."/>
            <person name="Ha S.M."/>
            <person name="Pellegrini M."/>
            <person name="Gunsalus R.P."/>
        </authorList>
    </citation>
    <scope>NUCLEOTIDE SEQUENCE [LARGE SCALE GENOMIC DNA]</scope>
    <source>
        <strain evidence="13 14">SNA2</strain>
    </source>
</reference>
<keyword evidence="6 8" id="KW-0472">Membrane</keyword>
<feature type="chain" id="PRO_5046488388" evidence="10">
    <location>
        <begin position="22"/>
        <end position="1094"/>
    </location>
</feature>
<evidence type="ECO:0000256" key="5">
    <source>
        <dbReference type="ARBA" id="ARBA00023077"/>
    </source>
</evidence>
<keyword evidence="2 8" id="KW-0813">Transport</keyword>
<gene>
    <name evidence="13" type="ORF">SNE25_25595</name>
</gene>
<evidence type="ECO:0000256" key="2">
    <source>
        <dbReference type="ARBA" id="ARBA00022448"/>
    </source>
</evidence>
<dbReference type="RefSeq" id="WP_321561862.1">
    <property type="nucleotide sequence ID" value="NZ_CP139558.1"/>
</dbReference>
<dbReference type="InterPro" id="IPR037066">
    <property type="entry name" value="Plug_dom_sf"/>
</dbReference>
<dbReference type="InterPro" id="IPR036942">
    <property type="entry name" value="Beta-barrel_TonB_sf"/>
</dbReference>
<comment type="similarity">
    <text evidence="8 9">Belongs to the TonB-dependent receptor family.</text>
</comment>
<comment type="subcellular location">
    <subcellularLocation>
        <location evidence="1 8">Cell outer membrane</location>
        <topology evidence="1 8">Multi-pass membrane protein</topology>
    </subcellularLocation>
</comment>
<feature type="domain" description="TonB-dependent receptor-like beta-barrel" evidence="11">
    <location>
        <begin position="424"/>
        <end position="897"/>
    </location>
</feature>
<dbReference type="InterPro" id="IPR012910">
    <property type="entry name" value="Plug_dom"/>
</dbReference>
<keyword evidence="10" id="KW-0732">Signal</keyword>
<keyword evidence="4 8" id="KW-0812">Transmembrane</keyword>
<keyword evidence="5 9" id="KW-0798">TonB box</keyword>
<dbReference type="InterPro" id="IPR008969">
    <property type="entry name" value="CarboxyPept-like_regulatory"/>
</dbReference>
<dbReference type="SUPFAM" id="SSF49464">
    <property type="entry name" value="Carboxypeptidase regulatory domain-like"/>
    <property type="match status" value="1"/>
</dbReference>
<dbReference type="Proteomes" id="UP001324380">
    <property type="component" value="Chromosome"/>
</dbReference>
<evidence type="ECO:0000256" key="7">
    <source>
        <dbReference type="ARBA" id="ARBA00023237"/>
    </source>
</evidence>